<feature type="domain" description="DNA mismatch repair protein S5" evidence="8">
    <location>
        <begin position="212"/>
        <end position="330"/>
    </location>
</feature>
<feature type="region of interest" description="Disordered" evidence="6">
    <location>
        <begin position="367"/>
        <end position="429"/>
    </location>
</feature>
<protein>
    <recommendedName>
        <fullName evidence="2 5">DNA mismatch repair protein MutL</fullName>
    </recommendedName>
</protein>
<dbReference type="GO" id="GO:0016887">
    <property type="term" value="F:ATP hydrolysis activity"/>
    <property type="evidence" value="ECO:0007669"/>
    <property type="project" value="InterPro"/>
</dbReference>
<dbReference type="InterPro" id="IPR020667">
    <property type="entry name" value="DNA_mismatch_repair_MutL"/>
</dbReference>
<dbReference type="PANTHER" id="PTHR10073">
    <property type="entry name" value="DNA MISMATCH REPAIR PROTEIN MLH, PMS, MUTL"/>
    <property type="match status" value="1"/>
</dbReference>
<evidence type="ECO:0000256" key="2">
    <source>
        <dbReference type="ARBA" id="ARBA00021975"/>
    </source>
</evidence>
<dbReference type="GO" id="GO:0032300">
    <property type="term" value="C:mismatch repair complex"/>
    <property type="evidence" value="ECO:0007669"/>
    <property type="project" value="InterPro"/>
</dbReference>
<dbReference type="PANTHER" id="PTHR10073:SF12">
    <property type="entry name" value="DNA MISMATCH REPAIR PROTEIN MLH1"/>
    <property type="match status" value="1"/>
</dbReference>
<dbReference type="InterPro" id="IPR014721">
    <property type="entry name" value="Ribsml_uS5_D2-typ_fold_subgr"/>
</dbReference>
<feature type="domain" description="MutL C-terminal dimerisation" evidence="7">
    <location>
        <begin position="434"/>
        <end position="577"/>
    </location>
</feature>
<dbReference type="InterPro" id="IPR014790">
    <property type="entry name" value="MutL_C"/>
</dbReference>
<dbReference type="SUPFAM" id="SSF55874">
    <property type="entry name" value="ATPase domain of HSP90 chaperone/DNA topoisomerase II/histidine kinase"/>
    <property type="match status" value="1"/>
</dbReference>
<dbReference type="CDD" id="cd16926">
    <property type="entry name" value="HATPase_MutL-MLH-PMS-like"/>
    <property type="match status" value="1"/>
</dbReference>
<dbReference type="Gene3D" id="3.30.565.10">
    <property type="entry name" value="Histidine kinase-like ATPase, C-terminal domain"/>
    <property type="match status" value="1"/>
</dbReference>
<dbReference type="Gene3D" id="3.30.1370.100">
    <property type="entry name" value="MutL, C-terminal domain, regulatory subdomain"/>
    <property type="match status" value="1"/>
</dbReference>
<dbReference type="SMART" id="SM01340">
    <property type="entry name" value="DNA_mis_repair"/>
    <property type="match status" value="1"/>
</dbReference>
<dbReference type="EMBL" id="AMRG01000013">
    <property type="protein sequence ID" value="EKE81546.1"/>
    <property type="molecule type" value="Genomic_DNA"/>
</dbReference>
<dbReference type="HAMAP" id="MF_00149">
    <property type="entry name" value="DNA_mis_repair"/>
    <property type="match status" value="1"/>
</dbReference>
<evidence type="ECO:0000259" key="7">
    <source>
        <dbReference type="SMART" id="SM00853"/>
    </source>
</evidence>
<dbReference type="NCBIfam" id="NF000948">
    <property type="entry name" value="PRK00095.1-1"/>
    <property type="match status" value="1"/>
</dbReference>
<dbReference type="GO" id="GO:0006298">
    <property type="term" value="P:mismatch repair"/>
    <property type="evidence" value="ECO:0007669"/>
    <property type="project" value="UniProtKB-UniRule"/>
</dbReference>
<dbReference type="Gene3D" id="3.30.230.10">
    <property type="match status" value="1"/>
</dbReference>
<evidence type="ECO:0000256" key="6">
    <source>
        <dbReference type="SAM" id="MobiDB-lite"/>
    </source>
</evidence>
<keyword evidence="3 5" id="KW-0227">DNA damage</keyword>
<comment type="caution">
    <text evidence="9">The sequence shown here is derived from an EMBL/GenBank/DDBJ whole genome shotgun (WGS) entry which is preliminary data.</text>
</comment>
<dbReference type="SMART" id="SM00853">
    <property type="entry name" value="MutL_C"/>
    <property type="match status" value="1"/>
</dbReference>
<dbReference type="InterPro" id="IPR002099">
    <property type="entry name" value="MutL/Mlh/PMS"/>
</dbReference>
<dbReference type="NCBIfam" id="TIGR00585">
    <property type="entry name" value="mutl"/>
    <property type="match status" value="1"/>
</dbReference>
<evidence type="ECO:0000313" key="10">
    <source>
        <dbReference type="Proteomes" id="UP000014115"/>
    </source>
</evidence>
<dbReference type="InterPro" id="IPR036890">
    <property type="entry name" value="HATPase_C_sf"/>
</dbReference>
<dbReference type="eggNOG" id="COG0323">
    <property type="taxonomic scope" value="Bacteria"/>
</dbReference>
<dbReference type="SUPFAM" id="SSF118116">
    <property type="entry name" value="DNA mismatch repair protein MutL"/>
    <property type="match status" value="1"/>
</dbReference>
<evidence type="ECO:0000256" key="5">
    <source>
        <dbReference type="HAMAP-Rule" id="MF_00149"/>
    </source>
</evidence>
<dbReference type="OrthoDB" id="9763467at2"/>
<evidence type="ECO:0000259" key="8">
    <source>
        <dbReference type="SMART" id="SM01340"/>
    </source>
</evidence>
<accession>K2JDS1</accession>
<name>K2JDS1_9GAMM</name>
<dbReference type="InterPro" id="IPR020568">
    <property type="entry name" value="Ribosomal_Su5_D2-typ_SF"/>
</dbReference>
<dbReference type="STRING" id="740709.A10D4_10726"/>
<comment type="similarity">
    <text evidence="1 5">Belongs to the DNA mismatch repair MutL/HexB family.</text>
</comment>
<evidence type="ECO:0000313" key="9">
    <source>
        <dbReference type="EMBL" id="EKE81546.1"/>
    </source>
</evidence>
<dbReference type="RefSeq" id="WP_008489481.1">
    <property type="nucleotide sequence ID" value="NZ_AMRG01000013.1"/>
</dbReference>
<evidence type="ECO:0000256" key="1">
    <source>
        <dbReference type="ARBA" id="ARBA00006082"/>
    </source>
</evidence>
<dbReference type="SUPFAM" id="SSF54211">
    <property type="entry name" value="Ribosomal protein S5 domain 2-like"/>
    <property type="match status" value="1"/>
</dbReference>
<dbReference type="GO" id="GO:0140664">
    <property type="term" value="F:ATP-dependent DNA damage sensor activity"/>
    <property type="evidence" value="ECO:0007669"/>
    <property type="project" value="InterPro"/>
</dbReference>
<dbReference type="CDD" id="cd03482">
    <property type="entry name" value="MutL_Trans_MutL"/>
    <property type="match status" value="1"/>
</dbReference>
<comment type="function">
    <text evidence="5">This protein is involved in the repair of mismatches in DNA. It is required for dam-dependent methyl-directed DNA mismatch repair. May act as a 'molecular matchmaker', a protein that promotes the formation of a stable complex between two or more DNA-binding proteins in an ATP-dependent manner without itself being part of a final effector complex.</text>
</comment>
<dbReference type="AlphaFoldDB" id="K2JDS1"/>
<evidence type="ECO:0000256" key="3">
    <source>
        <dbReference type="ARBA" id="ARBA00022763"/>
    </source>
</evidence>
<dbReference type="Pfam" id="PF08676">
    <property type="entry name" value="MutL_C"/>
    <property type="match status" value="1"/>
</dbReference>
<dbReference type="Pfam" id="PF01119">
    <property type="entry name" value="DNA_mis_repair"/>
    <property type="match status" value="1"/>
</dbReference>
<dbReference type="InterPro" id="IPR042121">
    <property type="entry name" value="MutL_C_regsub"/>
</dbReference>
<dbReference type="InterPro" id="IPR013507">
    <property type="entry name" value="DNA_mismatch_S5_2-like"/>
</dbReference>
<dbReference type="PROSITE" id="PS00058">
    <property type="entry name" value="DNA_MISMATCH_REPAIR_1"/>
    <property type="match status" value="1"/>
</dbReference>
<organism evidence="9 10">
    <name type="scientific">Idiomarina xiamenensis 10-D-4</name>
    <dbReference type="NCBI Taxonomy" id="740709"/>
    <lineage>
        <taxon>Bacteria</taxon>
        <taxon>Pseudomonadati</taxon>
        <taxon>Pseudomonadota</taxon>
        <taxon>Gammaproteobacteria</taxon>
        <taxon>Alteromonadales</taxon>
        <taxon>Idiomarinaceae</taxon>
        <taxon>Idiomarina</taxon>
    </lineage>
</organism>
<sequence length="610" mass="67298">MMIQLLPTELANQIAAGEVVERPASVVKELLENSLDAGATELQIDIEQGGAKRIRIRDNGAGIARDELTLALSRHATSKIKSLDDLEAILSLGFRGEALASISSVSRLRLTSKPAQQAEAWQAWTEGRDMQVQIEPAAHPDGTTIDVQDLFFNTPARRKFLRTEKTEFNHIDDVIKRIGLARFDIGLTLRHNHKVIRQFRAAGSEQQQLQRVAQICGKNFASEACRLTLTSGDYQLDGWVAAPQHCRHQADVQYFYVNGRMLRDRLILHALRQAYGEWLGDERSATFVLYLTLPAADVDVNVHPAKHEVRFQQSRQVHDFIYQAVRQALQQSLPTPAQEPVANVAAHQYQTQPSSEAGELRVAGRSPLPAAFTGSGSGTGSGSKPSYSQTPQRPLGQADWTALADAGPSSATPKHHHADANASAPATSTADWRPLSVLNGCWLLLQQQLPSASRLACLDLVSVAQHCQRRQLQQQITQTGLSGQPLLLPVTLRDSAVSQALAAVDGKLLARLGVLCQQRAEQVTVQQMPAMLRQGDVTALLWQLLQYLQGVSTVPDTLLDWLAERATPAQFRQTQAEHWCEYWQQQLQADTEYLVELALPAVMEQNHASD</sequence>
<dbReference type="GO" id="GO:0005524">
    <property type="term" value="F:ATP binding"/>
    <property type="evidence" value="ECO:0007669"/>
    <property type="project" value="InterPro"/>
</dbReference>
<dbReference type="InterPro" id="IPR038973">
    <property type="entry name" value="MutL/Mlh/Pms-like"/>
</dbReference>
<dbReference type="FunFam" id="3.30.565.10:FF:000003">
    <property type="entry name" value="DNA mismatch repair endonuclease MutL"/>
    <property type="match status" value="1"/>
</dbReference>
<gene>
    <name evidence="5" type="primary">mutL</name>
    <name evidence="9" type="ORF">A10D4_10726</name>
</gene>
<dbReference type="GO" id="GO:0030983">
    <property type="term" value="F:mismatched DNA binding"/>
    <property type="evidence" value="ECO:0007669"/>
    <property type="project" value="InterPro"/>
</dbReference>
<reference evidence="9 10" key="1">
    <citation type="journal article" date="2012" name="J. Bacteriol.">
        <title>Genome Sequence of Idiomarina xiamenensis Type Strain 10-D-4.</title>
        <authorList>
            <person name="Lai Q."/>
            <person name="Wang L."/>
            <person name="Wang W."/>
            <person name="Shao Z."/>
        </authorList>
    </citation>
    <scope>NUCLEOTIDE SEQUENCE [LARGE SCALE GENOMIC DNA]</scope>
    <source>
        <strain evidence="9 10">10-D-4</strain>
    </source>
</reference>
<dbReference type="InterPro" id="IPR014762">
    <property type="entry name" value="DNA_mismatch_repair_CS"/>
</dbReference>
<proteinExistence type="inferred from homology"/>
<evidence type="ECO:0000256" key="4">
    <source>
        <dbReference type="ARBA" id="ARBA00023204"/>
    </source>
</evidence>
<dbReference type="PATRIC" id="fig|740709.3.peg.2168"/>
<dbReference type="Proteomes" id="UP000014115">
    <property type="component" value="Unassembled WGS sequence"/>
</dbReference>
<dbReference type="InterPro" id="IPR037198">
    <property type="entry name" value="MutL_C_sf"/>
</dbReference>
<keyword evidence="4 5" id="KW-0234">DNA repair</keyword>
<dbReference type="Pfam" id="PF13589">
    <property type="entry name" value="HATPase_c_3"/>
    <property type="match status" value="1"/>
</dbReference>
<keyword evidence="10" id="KW-1185">Reference proteome</keyword>